<reference evidence="10" key="1">
    <citation type="submission" date="2021-11" db="EMBL/GenBank/DDBJ databases">
        <title>Cultivation dependent microbiological survey of springs from the worlds oldest radium mine currently devoted to the extraction of radon-saturated water.</title>
        <authorList>
            <person name="Kapinusova G."/>
            <person name="Smrhova T."/>
            <person name="Strejcek M."/>
            <person name="Suman J."/>
            <person name="Jani K."/>
            <person name="Pajer P."/>
            <person name="Uhlik O."/>
        </authorList>
    </citation>
    <scope>NUCLEOTIDE SEQUENCE [LARGE SCALE GENOMIC DNA]</scope>
    <source>
        <strain evidence="10">J379</strain>
    </source>
</reference>
<feature type="transmembrane region" description="Helical" evidence="7">
    <location>
        <begin position="186"/>
        <end position="205"/>
    </location>
</feature>
<evidence type="ECO:0000256" key="6">
    <source>
        <dbReference type="ARBA" id="ARBA00023136"/>
    </source>
</evidence>
<organism evidence="9 10">
    <name type="scientific">Svornostia abyssi</name>
    <dbReference type="NCBI Taxonomy" id="2898438"/>
    <lineage>
        <taxon>Bacteria</taxon>
        <taxon>Bacillati</taxon>
        <taxon>Actinomycetota</taxon>
        <taxon>Thermoleophilia</taxon>
        <taxon>Solirubrobacterales</taxon>
        <taxon>Baekduiaceae</taxon>
        <taxon>Svornostia</taxon>
    </lineage>
</organism>
<feature type="transmembrane region" description="Helical" evidence="7">
    <location>
        <begin position="6"/>
        <end position="29"/>
    </location>
</feature>
<keyword evidence="6 7" id="KW-0472">Membrane</keyword>
<feature type="domain" description="VTT" evidence="8">
    <location>
        <begin position="61"/>
        <end position="177"/>
    </location>
</feature>
<evidence type="ECO:0000256" key="3">
    <source>
        <dbReference type="ARBA" id="ARBA00022475"/>
    </source>
</evidence>
<accession>A0ABY5PBM6</accession>
<feature type="transmembrane region" description="Helical" evidence="7">
    <location>
        <begin position="142"/>
        <end position="166"/>
    </location>
</feature>
<evidence type="ECO:0000256" key="5">
    <source>
        <dbReference type="ARBA" id="ARBA00022989"/>
    </source>
</evidence>
<feature type="transmembrane region" description="Helical" evidence="7">
    <location>
        <begin position="73"/>
        <end position="97"/>
    </location>
</feature>
<name>A0ABY5PBM6_9ACTN</name>
<comment type="subcellular location">
    <subcellularLocation>
        <location evidence="1 7">Cell membrane</location>
        <topology evidence="1 7">Multi-pass membrane protein</topology>
    </subcellularLocation>
</comment>
<evidence type="ECO:0000256" key="4">
    <source>
        <dbReference type="ARBA" id="ARBA00022692"/>
    </source>
</evidence>
<keyword evidence="5 7" id="KW-1133">Transmembrane helix</keyword>
<evidence type="ECO:0000256" key="1">
    <source>
        <dbReference type="ARBA" id="ARBA00004651"/>
    </source>
</evidence>
<dbReference type="InterPro" id="IPR032816">
    <property type="entry name" value="VTT_dom"/>
</dbReference>
<dbReference type="PANTHER" id="PTHR12677:SF58">
    <property type="entry name" value="TVP38_TMEM64 FAMILY MEMBRANE PROTEIN RV0625C"/>
    <property type="match status" value="1"/>
</dbReference>
<evidence type="ECO:0000256" key="7">
    <source>
        <dbReference type="RuleBase" id="RU366058"/>
    </source>
</evidence>
<dbReference type="Pfam" id="PF09335">
    <property type="entry name" value="VTT_dom"/>
    <property type="match status" value="1"/>
</dbReference>
<keyword evidence="3 7" id="KW-1003">Cell membrane</keyword>
<proteinExistence type="inferred from homology"/>
<dbReference type="EMBL" id="CP088295">
    <property type="protein sequence ID" value="UUY02071.1"/>
    <property type="molecule type" value="Genomic_DNA"/>
</dbReference>
<dbReference type="PANTHER" id="PTHR12677">
    <property type="entry name" value="GOLGI APPARATUS MEMBRANE PROTEIN TVP38-RELATED"/>
    <property type="match status" value="1"/>
</dbReference>
<evidence type="ECO:0000256" key="2">
    <source>
        <dbReference type="ARBA" id="ARBA00008640"/>
    </source>
</evidence>
<comment type="similarity">
    <text evidence="2 7">Belongs to the TVP38/TMEM64 family.</text>
</comment>
<keyword evidence="4 7" id="KW-0812">Transmembrane</keyword>
<dbReference type="InterPro" id="IPR015414">
    <property type="entry name" value="TMEM64"/>
</dbReference>
<protein>
    <recommendedName>
        <fullName evidence="7">TVP38/TMEM64 family membrane protein</fullName>
    </recommendedName>
</protein>
<keyword evidence="10" id="KW-1185">Reference proteome</keyword>
<evidence type="ECO:0000259" key="8">
    <source>
        <dbReference type="Pfam" id="PF09335"/>
    </source>
</evidence>
<gene>
    <name evidence="9" type="ORF">LRS13_15260</name>
</gene>
<feature type="transmembrane region" description="Helical" evidence="7">
    <location>
        <begin position="41"/>
        <end position="61"/>
    </location>
</feature>
<dbReference type="RefSeq" id="WP_353862607.1">
    <property type="nucleotide sequence ID" value="NZ_CP088295.1"/>
</dbReference>
<evidence type="ECO:0000313" key="10">
    <source>
        <dbReference type="Proteomes" id="UP001058860"/>
    </source>
</evidence>
<evidence type="ECO:0000313" key="9">
    <source>
        <dbReference type="EMBL" id="UUY02071.1"/>
    </source>
</evidence>
<dbReference type="Proteomes" id="UP001058860">
    <property type="component" value="Chromosome"/>
</dbReference>
<sequence length="224" mass="22439">MAGARTRLAILVAGLVALWVVFGPIGGVLSKEDVRSTIDAAGPLAPLAFVPISGVLALVLVPGPLLAATSGALFGTWVGFAVTLASALTTSALALLIGRHAGRDGAREFGGRRVVALEAWLDRQGVAAIVTARLIPGLSDAAVSYAAGAVGVSLWQILIGTAIGAAPRALAYAALGDSITDLTSPQGLAAAALLVATAVLGAELLRRTVRHSSRAAAAVAEQER</sequence>